<evidence type="ECO:0000256" key="2">
    <source>
        <dbReference type="ARBA" id="ARBA00022448"/>
    </source>
</evidence>
<dbReference type="Pfam" id="PF01991">
    <property type="entry name" value="vATP-synt_E"/>
    <property type="match status" value="1"/>
</dbReference>
<keyword evidence="3" id="KW-0406">Ion transport</keyword>
<dbReference type="Gene3D" id="3.30.2320.30">
    <property type="entry name" value="ATP synthase, E subunit, C-terminal"/>
    <property type="match status" value="1"/>
</dbReference>
<dbReference type="EMBL" id="AP023321">
    <property type="protein sequence ID" value="BCI60473.1"/>
    <property type="molecule type" value="Genomic_DNA"/>
</dbReference>
<dbReference type="GO" id="GO:0033178">
    <property type="term" value="C:proton-transporting two-sector ATPase complex, catalytic domain"/>
    <property type="evidence" value="ECO:0007669"/>
    <property type="project" value="InterPro"/>
</dbReference>
<evidence type="ECO:0000256" key="1">
    <source>
        <dbReference type="ARBA" id="ARBA00005901"/>
    </source>
</evidence>
<sequence>MDIQQQDEKLSKFIEAINKDAEDRRSRILAEVEEYNKAEMEKAETEALTEAYHMIQEQMAQMRTSIRRELSQKEISLHRETLMQRENITKRVFEEAKKHLTAFTQSADYETFLVKAASNAKSVFPKGDIILSMRPSDMKFANMVAKVFEGRATVQEDESILLGGMRIRCQELGLVIDDTLDTRLNDQKAWFAQHSGLAVTAET</sequence>
<dbReference type="Proteomes" id="UP000593890">
    <property type="component" value="Chromosome"/>
</dbReference>
<dbReference type="PROSITE" id="PS50132">
    <property type="entry name" value="RGS"/>
    <property type="match status" value="1"/>
</dbReference>
<evidence type="ECO:0000313" key="5">
    <source>
        <dbReference type="EMBL" id="BCI60473.1"/>
    </source>
</evidence>
<comment type="similarity">
    <text evidence="1">Belongs to the V-ATPase E subunit family.</text>
</comment>
<dbReference type="InterPro" id="IPR016137">
    <property type="entry name" value="RGS"/>
</dbReference>
<accession>A0A7I8D5L4</accession>
<dbReference type="RefSeq" id="WP_090266341.1">
    <property type="nucleotide sequence ID" value="NZ_AP023321.1"/>
</dbReference>
<keyword evidence="6" id="KW-1185">Reference proteome</keyword>
<dbReference type="InterPro" id="IPR002842">
    <property type="entry name" value="ATPase_V1_Esu"/>
</dbReference>
<dbReference type="AlphaFoldDB" id="A0A7I8D5L4"/>
<gene>
    <name evidence="5" type="ORF">C12CBH8_11120</name>
</gene>
<reference evidence="6" key="1">
    <citation type="submission" date="2020-07" db="EMBL/GenBank/DDBJ databases">
        <title>Complete genome sequencing of Clostridia bacterium strain 12CBH8.</title>
        <authorList>
            <person name="Sakamoto M."/>
            <person name="Murakami T."/>
            <person name="Mori H."/>
        </authorList>
    </citation>
    <scope>NUCLEOTIDE SEQUENCE [LARGE SCALE GENOMIC DNA]</scope>
    <source>
        <strain evidence="6">12CBH8</strain>
    </source>
</reference>
<proteinExistence type="inferred from homology"/>
<dbReference type="GO" id="GO:0046961">
    <property type="term" value="F:proton-transporting ATPase activity, rotational mechanism"/>
    <property type="evidence" value="ECO:0007669"/>
    <property type="project" value="InterPro"/>
</dbReference>
<dbReference type="KEGG" id="sman:C12CBH8_11120"/>
<organism evidence="5 6">
    <name type="scientific">Solibaculum mannosilyticum</name>
    <dbReference type="NCBI Taxonomy" id="2780922"/>
    <lineage>
        <taxon>Bacteria</taxon>
        <taxon>Bacillati</taxon>
        <taxon>Bacillota</taxon>
        <taxon>Clostridia</taxon>
        <taxon>Eubacteriales</taxon>
        <taxon>Oscillospiraceae</taxon>
        <taxon>Solibaculum</taxon>
    </lineage>
</organism>
<name>A0A7I8D5L4_9FIRM</name>
<evidence type="ECO:0000256" key="3">
    <source>
        <dbReference type="ARBA" id="ARBA00023065"/>
    </source>
</evidence>
<dbReference type="InterPro" id="IPR038495">
    <property type="entry name" value="ATPase_E_C"/>
</dbReference>
<evidence type="ECO:0000259" key="4">
    <source>
        <dbReference type="PROSITE" id="PS50132"/>
    </source>
</evidence>
<protein>
    <recommendedName>
        <fullName evidence="4">RGS domain-containing protein</fullName>
    </recommendedName>
</protein>
<evidence type="ECO:0000313" key="6">
    <source>
        <dbReference type="Proteomes" id="UP000593890"/>
    </source>
</evidence>
<feature type="domain" description="RGS" evidence="4">
    <location>
        <begin position="13"/>
        <end position="113"/>
    </location>
</feature>
<dbReference type="SUPFAM" id="SSF160527">
    <property type="entry name" value="V-type ATPase subunit E-like"/>
    <property type="match status" value="1"/>
</dbReference>
<keyword evidence="2" id="KW-0813">Transport</keyword>